<dbReference type="RefSeq" id="WP_090050065.1">
    <property type="nucleotide sequence ID" value="NZ_FNCC01000006.1"/>
</dbReference>
<organism evidence="3 4">
    <name type="scientific">Lentzea fradiae</name>
    <dbReference type="NCBI Taxonomy" id="200378"/>
    <lineage>
        <taxon>Bacteria</taxon>
        <taxon>Bacillati</taxon>
        <taxon>Actinomycetota</taxon>
        <taxon>Actinomycetes</taxon>
        <taxon>Pseudonocardiales</taxon>
        <taxon>Pseudonocardiaceae</taxon>
        <taxon>Lentzea</taxon>
    </lineage>
</organism>
<dbReference type="GO" id="GO:0010333">
    <property type="term" value="F:terpene synthase activity"/>
    <property type="evidence" value="ECO:0007669"/>
    <property type="project" value="InterPro"/>
</dbReference>
<keyword evidence="4" id="KW-1185">Reference proteome</keyword>
<dbReference type="AlphaFoldDB" id="A0A1G7SP14"/>
<comment type="similarity">
    <text evidence="2">Belongs to the terpene synthase family.</text>
</comment>
<dbReference type="OrthoDB" id="2989600at2"/>
<dbReference type="Pfam" id="PF19086">
    <property type="entry name" value="Terpene_syn_C_2"/>
    <property type="match status" value="2"/>
</dbReference>
<evidence type="ECO:0000313" key="3">
    <source>
        <dbReference type="EMBL" id="SDG24708.1"/>
    </source>
</evidence>
<dbReference type="Proteomes" id="UP000199623">
    <property type="component" value="Unassembled WGS sequence"/>
</dbReference>
<sequence length="715" mass="81852">MQPFQLPEFYTPFPARLNPNLDRARAHTREWAREMDMVDVPQHGTVIWTAEDLEAHDYALLCAYTHPDCDGETLDLITDWYVWVFYFDDHFVELYKRNPDVQGAQAYLDRLRLFMPVTGVITEEPANPVEKGLADLWRRTVPAHSRDWRERFAENTKHLLDESMWELHNISAKRLSNPIEYVEMRRKVGGAPWSANLVEHAVGLELPARIARTRPVRVLRDTFSDAVHLRNDLFSYEREVLDEGELSNGVLVFEKFLGLPTQEAAEAVNDLLTSRLHQFEHTALTEVPILLEEHSVDPAGRAAVLGYVKGLQDWQAGGHEWHLRSSRYMNRGVPLGMSAASILGSYARTMPQRLRQLTSTPKVVEPYELPSFDVPFPLSLSPHLDRARDDVAHWAVEQGFTSEGVWDEDGLRGFDFPLCSAGIDPDATEQELFLSGCWLTWGTYADDAYPLWFGKTRDLAGLKTETARLKECMPLDLVQTVVPANAMERSLADLWQRTAAPMTPSFRATFRTTVEAMLDSWVWEVVNMHHNRIPDPVDYVEMRRSTFGSELTTSLSRFSHSATVPTHLWQTRVVQTMERSAMDYCTMLNDVFSYRKETQYEGEVHNIVRVVENFLQVPQKRAFEIAYALMDARLDQFVRSVETDLPRMFDDLALDASARAGLTRYADELKDWIIGIIHWHEQTSRYDDAGMFPVFHQGPSGLGTSALRLTSRVSS</sequence>
<accession>A0A1G7SP14</accession>
<dbReference type="Gene3D" id="1.10.600.10">
    <property type="entry name" value="Farnesyl Diphosphate Synthase"/>
    <property type="match status" value="2"/>
</dbReference>
<evidence type="ECO:0000313" key="4">
    <source>
        <dbReference type="Proteomes" id="UP000199623"/>
    </source>
</evidence>
<keyword evidence="1 2" id="KW-0456">Lyase</keyword>
<protein>
    <recommendedName>
        <fullName evidence="2">Terpene synthase</fullName>
        <ecNumber evidence="2">4.2.3.-</ecNumber>
    </recommendedName>
</protein>
<dbReference type="SFLD" id="SFLDS00005">
    <property type="entry name" value="Isoprenoid_Synthase_Type_I"/>
    <property type="match status" value="2"/>
</dbReference>
<dbReference type="PANTHER" id="PTHR35201:SF4">
    <property type="entry name" value="BETA-PINACENE SYNTHASE-RELATED"/>
    <property type="match status" value="1"/>
</dbReference>
<reference evidence="4" key="1">
    <citation type="submission" date="2016-10" db="EMBL/GenBank/DDBJ databases">
        <authorList>
            <person name="Varghese N."/>
            <person name="Submissions S."/>
        </authorList>
    </citation>
    <scope>NUCLEOTIDE SEQUENCE [LARGE SCALE GENOMIC DNA]</scope>
    <source>
        <strain evidence="4">CGMCC 4.3506</strain>
    </source>
</reference>
<comment type="cofactor">
    <cofactor evidence="2">
        <name>Mg(2+)</name>
        <dbReference type="ChEBI" id="CHEBI:18420"/>
    </cofactor>
</comment>
<keyword evidence="2" id="KW-0479">Metal-binding</keyword>
<gene>
    <name evidence="3" type="ORF">SAMN05216553_106373</name>
</gene>
<keyword evidence="2" id="KW-0460">Magnesium</keyword>
<dbReference type="PANTHER" id="PTHR35201">
    <property type="entry name" value="TERPENE SYNTHASE"/>
    <property type="match status" value="1"/>
</dbReference>
<dbReference type="SUPFAM" id="SSF48576">
    <property type="entry name" value="Terpenoid synthases"/>
    <property type="match status" value="2"/>
</dbReference>
<dbReference type="SFLD" id="SFLDG01020">
    <property type="entry name" value="Terpene_Cyclase_Like_2"/>
    <property type="match status" value="2"/>
</dbReference>
<dbReference type="InterPro" id="IPR008949">
    <property type="entry name" value="Isoprenoid_synthase_dom_sf"/>
</dbReference>
<dbReference type="EC" id="4.2.3.-" evidence="2"/>
<evidence type="ECO:0000256" key="1">
    <source>
        <dbReference type="ARBA" id="ARBA00023239"/>
    </source>
</evidence>
<dbReference type="EMBL" id="FNCC01000006">
    <property type="protein sequence ID" value="SDG24708.1"/>
    <property type="molecule type" value="Genomic_DNA"/>
</dbReference>
<proteinExistence type="inferred from homology"/>
<dbReference type="InterPro" id="IPR034686">
    <property type="entry name" value="Terpene_cyclase-like_2"/>
</dbReference>
<evidence type="ECO:0000256" key="2">
    <source>
        <dbReference type="RuleBase" id="RU366034"/>
    </source>
</evidence>
<name>A0A1G7SP14_9PSEU</name>
<dbReference type="GO" id="GO:0046872">
    <property type="term" value="F:metal ion binding"/>
    <property type="evidence" value="ECO:0007669"/>
    <property type="project" value="UniProtKB-KW"/>
</dbReference>
<dbReference type="STRING" id="200378.SAMN05216553_106373"/>